<protein>
    <submittedName>
        <fullName evidence="2">Uncharacterized protein</fullName>
    </submittedName>
</protein>
<dbReference type="PANTHER" id="PTHR23039">
    <property type="entry name" value="NANCE-HORAN SYNDROME PROTEIN"/>
    <property type="match status" value="1"/>
</dbReference>
<feature type="region of interest" description="Disordered" evidence="1">
    <location>
        <begin position="45"/>
        <end position="76"/>
    </location>
</feature>
<accession>A0AAV6GQS9</accession>
<dbReference type="InterPro" id="IPR024845">
    <property type="entry name" value="NHS-like"/>
</dbReference>
<proteinExistence type="predicted"/>
<reference evidence="2" key="1">
    <citation type="submission" date="2020-10" db="EMBL/GenBank/DDBJ databases">
        <title>Chromosome-scale genome assembly of the Allis shad, Alosa alosa.</title>
        <authorList>
            <person name="Margot Z."/>
            <person name="Christophe K."/>
            <person name="Cabau C."/>
            <person name="Louis A."/>
            <person name="Berthelot C."/>
            <person name="Parey E."/>
            <person name="Roest Crollius H."/>
            <person name="Montfort J."/>
            <person name="Robinson-Rechavi M."/>
            <person name="Bucao C."/>
            <person name="Bouchez O."/>
            <person name="Gislard M."/>
            <person name="Lluch J."/>
            <person name="Milhes M."/>
            <person name="Lampietro C."/>
            <person name="Lopez Roques C."/>
            <person name="Donnadieu C."/>
            <person name="Braasch I."/>
            <person name="Desvignes T."/>
            <person name="Postlethwait J."/>
            <person name="Bobe J."/>
            <person name="Guiguen Y."/>
        </authorList>
    </citation>
    <scope>NUCLEOTIDE SEQUENCE</scope>
    <source>
        <strain evidence="2">M-15738</strain>
        <tissue evidence="2">Blood</tissue>
    </source>
</reference>
<dbReference type="Proteomes" id="UP000823561">
    <property type="component" value="Chromosome 8"/>
</dbReference>
<dbReference type="Pfam" id="PF15273">
    <property type="entry name" value="NHS"/>
    <property type="match status" value="1"/>
</dbReference>
<dbReference type="PANTHER" id="PTHR23039:SF3">
    <property type="entry name" value="NHS-LIKE PROTEIN 1"/>
    <property type="match status" value="1"/>
</dbReference>
<feature type="compositionally biased region" description="Pro residues" evidence="1">
    <location>
        <begin position="67"/>
        <end position="76"/>
    </location>
</feature>
<feature type="compositionally biased region" description="Basic and acidic residues" evidence="1">
    <location>
        <begin position="52"/>
        <end position="62"/>
    </location>
</feature>
<name>A0AAV6GQS9_9TELE</name>
<comment type="caution">
    <text evidence="2">The sequence shown here is derived from an EMBL/GenBank/DDBJ whole genome shotgun (WGS) entry which is preliminary data.</text>
</comment>
<gene>
    <name evidence="2" type="ORF">AALO_G00118610</name>
</gene>
<evidence type="ECO:0000313" key="3">
    <source>
        <dbReference type="Proteomes" id="UP000823561"/>
    </source>
</evidence>
<evidence type="ECO:0000256" key="1">
    <source>
        <dbReference type="SAM" id="MobiDB-lite"/>
    </source>
</evidence>
<evidence type="ECO:0000313" key="2">
    <source>
        <dbReference type="EMBL" id="KAG5277523.1"/>
    </source>
</evidence>
<sequence length="76" mass="8226">MVNLFSVAAGDVFEPSSAESSPSLIAMVTPTRPRTTEDLFAAIHRSKRKVLGRRESEDDRSRGHSPSSPPMTPTAT</sequence>
<organism evidence="2 3">
    <name type="scientific">Alosa alosa</name>
    <name type="common">allis shad</name>
    <dbReference type="NCBI Taxonomy" id="278164"/>
    <lineage>
        <taxon>Eukaryota</taxon>
        <taxon>Metazoa</taxon>
        <taxon>Chordata</taxon>
        <taxon>Craniata</taxon>
        <taxon>Vertebrata</taxon>
        <taxon>Euteleostomi</taxon>
        <taxon>Actinopterygii</taxon>
        <taxon>Neopterygii</taxon>
        <taxon>Teleostei</taxon>
        <taxon>Clupei</taxon>
        <taxon>Clupeiformes</taxon>
        <taxon>Clupeoidei</taxon>
        <taxon>Clupeidae</taxon>
        <taxon>Alosa</taxon>
    </lineage>
</organism>
<keyword evidence="3" id="KW-1185">Reference proteome</keyword>
<dbReference type="AlphaFoldDB" id="A0AAV6GQS9"/>
<dbReference type="GO" id="GO:0030154">
    <property type="term" value="P:cell differentiation"/>
    <property type="evidence" value="ECO:0007669"/>
    <property type="project" value="TreeGrafter"/>
</dbReference>
<dbReference type="EMBL" id="JADWDJ010000008">
    <property type="protein sequence ID" value="KAG5277523.1"/>
    <property type="molecule type" value="Genomic_DNA"/>
</dbReference>